<protein>
    <recommendedName>
        <fullName evidence="3">CNA-B domain-containing protein</fullName>
    </recommendedName>
</protein>
<proteinExistence type="predicted"/>
<keyword evidence="2" id="KW-1133">Transmembrane helix</keyword>
<name>A0A078KL22_9FIRM</name>
<dbReference type="SUPFAM" id="SSF49478">
    <property type="entry name" value="Cna protein B-type domain"/>
    <property type="match status" value="1"/>
</dbReference>
<keyword evidence="5" id="KW-1185">Reference proteome</keyword>
<accession>A0A078KL22</accession>
<dbReference type="KEGG" id="ccel:CCDG5_1267"/>
<feature type="domain" description="CNA-B" evidence="3">
    <location>
        <begin position="533"/>
        <end position="628"/>
    </location>
</feature>
<reference evidence="5" key="1">
    <citation type="submission" date="2014-07" db="EMBL/GenBank/DDBJ databases">
        <authorList>
            <person name="Wibberg D."/>
        </authorList>
    </citation>
    <scope>NUCLEOTIDE SEQUENCE [LARGE SCALE GENOMIC DNA]</scope>
    <source>
        <strain evidence="5">DG5</strain>
    </source>
</reference>
<dbReference type="AlphaFoldDB" id="A0A078KL22"/>
<dbReference type="EMBL" id="LM995447">
    <property type="protein sequence ID" value="CDZ24381.1"/>
    <property type="molecule type" value="Genomic_DNA"/>
</dbReference>
<feature type="compositionally biased region" description="Basic and acidic residues" evidence="1">
    <location>
        <begin position="95"/>
        <end position="109"/>
    </location>
</feature>
<dbReference type="PATRIC" id="fig|29343.3.peg.1333"/>
<evidence type="ECO:0000256" key="2">
    <source>
        <dbReference type="SAM" id="Phobius"/>
    </source>
</evidence>
<feature type="transmembrane region" description="Helical" evidence="2">
    <location>
        <begin position="646"/>
        <end position="664"/>
    </location>
</feature>
<dbReference type="Proteomes" id="UP000032431">
    <property type="component" value="Chromosome I"/>
</dbReference>
<dbReference type="Pfam" id="PF05738">
    <property type="entry name" value="Cna_B"/>
    <property type="match status" value="1"/>
</dbReference>
<keyword evidence="2" id="KW-0812">Transmembrane</keyword>
<keyword evidence="2" id="KW-0472">Membrane</keyword>
<evidence type="ECO:0000259" key="3">
    <source>
        <dbReference type="Pfam" id="PF05738"/>
    </source>
</evidence>
<dbReference type="Gene3D" id="2.60.40.1140">
    <property type="entry name" value="Collagen-binding surface protein Cna, B-type domain"/>
    <property type="match status" value="1"/>
</dbReference>
<feature type="compositionally biased region" description="Polar residues" evidence="1">
    <location>
        <begin position="41"/>
        <end position="55"/>
    </location>
</feature>
<dbReference type="STRING" id="29343.CCDG5_1267"/>
<feature type="region of interest" description="Disordered" evidence="1">
    <location>
        <begin position="40"/>
        <end position="114"/>
    </location>
</feature>
<dbReference type="CDD" id="cd00222">
    <property type="entry name" value="CollagenBindB"/>
    <property type="match status" value="1"/>
</dbReference>
<organism evidence="4 5">
    <name type="scientific">[Clostridium] cellulosi</name>
    <dbReference type="NCBI Taxonomy" id="29343"/>
    <lineage>
        <taxon>Bacteria</taxon>
        <taxon>Bacillati</taxon>
        <taxon>Bacillota</taxon>
        <taxon>Clostridia</taxon>
        <taxon>Eubacteriales</taxon>
        <taxon>Oscillospiraceae</taxon>
        <taxon>Oscillospiraceae incertae sedis</taxon>
    </lineage>
</organism>
<dbReference type="HOGENOM" id="CLU_408097_0_0_9"/>
<evidence type="ECO:0000313" key="4">
    <source>
        <dbReference type="EMBL" id="CDZ24381.1"/>
    </source>
</evidence>
<sequence>MKSIKRLKPFCRCIKVFALSIATVISLVIGPVVKTYAVSPPESSSAEITENTYDEATQKDGTSKAESGLNTDKPESSFASGSTEAVVVESDSNSGEDKSNQDVPKESKSNLKQSSAPKFSIDTIADGLGVVKDFAVFAQYYTMSCHMEGNIAVNNFEVISGNVGNSNKVFKNIGKFNLNISIDAGSLNVGRTYSVYIFDNPNRTGNPVFKKELTITDANGSEHITATGLDASKVYYVFLLDSQNNIISQSNVTGEQAVSSSNDSYIKNVIAFKDEVFQPAGDFQQRVVFGNDYRLNSSTDPQKTYQTTGDGTYILIRKNDGKALGKIGGGTNNKVSIATESFPIDFDGIFTRLNSLSSELSSGDFNSNVKVINAELKSSGQNALRNALLEALHESDINYLDKTGIPLGEDQYLVINVNCNGYSSVTIPQCKIGGVDYASWDEKSVIAGRVIWNFFNKDRSGNYTPYSGNVNENSGMLGTILAPEAEVIVNSSMTGAIYAHKVKNPGGEIHKMTFWPSKTVTRNLNFNIPYSLTVKKVWSDNNDAAHKRPSQIIIDLYHSESGDAGIRGTLLQTVTIKRNADGSWPEYTFTNLPNSGFYKVVERPVDGYVSNTTTSKKACGDIITITNTYLPTYTLPSVGGIGTDKFTSTGLVSIISAALFLIILRRRDKALIS</sequence>
<evidence type="ECO:0000256" key="1">
    <source>
        <dbReference type="SAM" id="MobiDB-lite"/>
    </source>
</evidence>
<gene>
    <name evidence="4" type="ORF">CCDG5_1267</name>
</gene>
<dbReference type="InterPro" id="IPR008454">
    <property type="entry name" value="Collagen-bd_Cna-like_B-typ_dom"/>
</dbReference>
<evidence type="ECO:0000313" key="5">
    <source>
        <dbReference type="Proteomes" id="UP000032431"/>
    </source>
</evidence>